<protein>
    <recommendedName>
        <fullName evidence="8">MLO-like protein</fullName>
    </recommendedName>
</protein>
<evidence type="ECO:0000256" key="5">
    <source>
        <dbReference type="ARBA" id="ARBA00022989"/>
    </source>
</evidence>
<dbReference type="GO" id="GO:0006952">
    <property type="term" value="P:defense response"/>
    <property type="evidence" value="ECO:0007669"/>
    <property type="project" value="UniProtKB-KW"/>
</dbReference>
<dbReference type="InterPro" id="IPR004326">
    <property type="entry name" value="Mlo"/>
</dbReference>
<keyword evidence="8" id="KW-0112">Calmodulin-binding</keyword>
<reference evidence="12" key="2">
    <citation type="submission" date="2025-08" db="UniProtKB">
        <authorList>
            <consortium name="RefSeq"/>
        </authorList>
    </citation>
    <scope>IDENTIFICATION</scope>
    <source>
        <tissue evidence="12">Young leaves</tissue>
    </source>
</reference>
<evidence type="ECO:0000256" key="1">
    <source>
        <dbReference type="ARBA" id="ARBA00004141"/>
    </source>
</evidence>
<reference evidence="11" key="1">
    <citation type="journal article" date="2019" name="Nat. Commun.">
        <title>Genome-wide association mapping of date palm fruit traits.</title>
        <authorList>
            <person name="Hazzouri K.M."/>
            <person name="Gros-Balthazard M."/>
            <person name="Flowers J.M."/>
            <person name="Copetti D."/>
            <person name="Lemansour A."/>
            <person name="Lebrun M."/>
            <person name="Masmoudi K."/>
            <person name="Ferrand S."/>
            <person name="Dhar M.I."/>
            <person name="Fresquez Z.A."/>
            <person name="Rosas U."/>
            <person name="Zhang J."/>
            <person name="Talag J."/>
            <person name="Lee S."/>
            <person name="Kudrna D."/>
            <person name="Powell R.F."/>
            <person name="Leitch I.J."/>
            <person name="Krueger R.R."/>
            <person name="Wing R.A."/>
            <person name="Amiri K.M.A."/>
            <person name="Purugganan M.D."/>
        </authorList>
    </citation>
    <scope>NUCLEOTIDE SEQUENCE [LARGE SCALE GENOMIC DNA]</scope>
    <source>
        <strain evidence="11">cv. Khalas</strain>
    </source>
</reference>
<evidence type="ECO:0000256" key="3">
    <source>
        <dbReference type="ARBA" id="ARBA00022692"/>
    </source>
</evidence>
<name>A0A8B7CUR1_PHODC</name>
<dbReference type="PANTHER" id="PTHR31942:SF128">
    <property type="entry name" value="MLO-LIKE PROTEIN"/>
    <property type="match status" value="1"/>
</dbReference>
<feature type="transmembrane region" description="Helical" evidence="10">
    <location>
        <begin position="411"/>
        <end position="432"/>
    </location>
</feature>
<dbReference type="Proteomes" id="UP000228380">
    <property type="component" value="Chromosome 17"/>
</dbReference>
<dbReference type="AlphaFoldDB" id="A0A8B7CUR1"/>
<keyword evidence="11" id="KW-1185">Reference proteome</keyword>
<feature type="region of interest" description="Disordered" evidence="9">
    <location>
        <begin position="516"/>
        <end position="554"/>
    </location>
</feature>
<evidence type="ECO:0000256" key="2">
    <source>
        <dbReference type="ARBA" id="ARBA00006574"/>
    </source>
</evidence>
<dbReference type="RefSeq" id="XP_008806842.2">
    <property type="nucleotide sequence ID" value="XM_008808620.4"/>
</dbReference>
<feature type="compositionally biased region" description="Polar residues" evidence="9">
    <location>
        <begin position="468"/>
        <end position="489"/>
    </location>
</feature>
<evidence type="ECO:0000256" key="8">
    <source>
        <dbReference type="RuleBase" id="RU280816"/>
    </source>
</evidence>
<comment type="similarity">
    <text evidence="2 8">Belongs to the MLO family.</text>
</comment>
<gene>
    <name evidence="12" type="primary">LOC103719403</name>
    <name evidence="8" type="synonym">MLO</name>
</gene>
<feature type="region of interest" description="Disordered" evidence="9">
    <location>
        <begin position="99"/>
        <end position="118"/>
    </location>
</feature>
<feature type="transmembrane region" description="Helical" evidence="10">
    <location>
        <begin position="60"/>
        <end position="79"/>
    </location>
</feature>
<feature type="transmembrane region" description="Helical" evidence="10">
    <location>
        <begin position="317"/>
        <end position="339"/>
    </location>
</feature>
<accession>A0A8B7CUR1</accession>
<dbReference type="Pfam" id="PF03094">
    <property type="entry name" value="Mlo"/>
    <property type="match status" value="1"/>
</dbReference>
<feature type="transmembrane region" description="Helical" evidence="10">
    <location>
        <begin position="159"/>
        <end position="180"/>
    </location>
</feature>
<organism evidence="11 12">
    <name type="scientific">Phoenix dactylifera</name>
    <name type="common">Date palm</name>
    <dbReference type="NCBI Taxonomy" id="42345"/>
    <lineage>
        <taxon>Eukaryota</taxon>
        <taxon>Viridiplantae</taxon>
        <taxon>Streptophyta</taxon>
        <taxon>Embryophyta</taxon>
        <taxon>Tracheophyta</taxon>
        <taxon>Spermatophyta</taxon>
        <taxon>Magnoliopsida</taxon>
        <taxon>Liliopsida</taxon>
        <taxon>Arecaceae</taxon>
        <taxon>Coryphoideae</taxon>
        <taxon>Phoeniceae</taxon>
        <taxon>Phoenix</taxon>
    </lineage>
</organism>
<evidence type="ECO:0000313" key="11">
    <source>
        <dbReference type="Proteomes" id="UP000228380"/>
    </source>
</evidence>
<evidence type="ECO:0000256" key="7">
    <source>
        <dbReference type="ARBA" id="ARBA00023265"/>
    </source>
</evidence>
<evidence type="ECO:0000256" key="6">
    <source>
        <dbReference type="ARBA" id="ARBA00023136"/>
    </source>
</evidence>
<dbReference type="GO" id="GO:0005516">
    <property type="term" value="F:calmodulin binding"/>
    <property type="evidence" value="ECO:0007669"/>
    <property type="project" value="UniProtKB-KW"/>
</dbReference>
<sequence>MGTGESGRNLEETSTWAVAMICAVLVVISIAIEHGIHLASKWLKKHHKKALHEALEKVKSELMLLGFVSLLLTVGQGTITDLCVPKSVAHSWHPCKMEAPDAAGSGSHESSESNPGRRLLHHSESMASFRRVLSGGAEPDKCAAKNKVSFISADGLHQLHIFIFVLAVFHVLYCISTMALGSLKMRHWKSWELETRTAEYQFSHDPDRFRLARETSFGHRHLNFWSKSPILTWIVCFFRQFVRSVPKVDYLTLRHGFIMAHLAPQSSSKFDFRNYIKRSLEEDLKVVVGISPPLWAFAVLFLLFNTRGWHSYQWHPFIPLITILLVGTKLQAIIIRMALQIMERGDVVKGVPVVHPTDDLFWFKCPRLMLYLIHFVLFQNAFQLAFFAWSWYEFGFPSCFHQRVEDIVVRFSTGVLIQVLCSYVTLPLYALVTQMGSNMRPTIFSERVATALRKWHHTARKHLKENRQSGSLTPLSTSMPATPTSGSSQTNLLRHLQNLDSFQDSSNRCSFNKEHFNIERSPSPSNRKVHGLSPQRQKIRPQREVPLPSNHTINGLSSQQQEIVQQHEVARGEREMQESGGSVPLPPLEDRNHQHIVAISTNFIFDRREEQ</sequence>
<keyword evidence="4 8" id="KW-0611">Plant defense</keyword>
<evidence type="ECO:0000256" key="10">
    <source>
        <dbReference type="SAM" id="Phobius"/>
    </source>
</evidence>
<dbReference type="GO" id="GO:0016020">
    <property type="term" value="C:membrane"/>
    <property type="evidence" value="ECO:0007669"/>
    <property type="project" value="UniProtKB-SubCell"/>
</dbReference>
<dbReference type="OrthoDB" id="1388414at2759"/>
<dbReference type="KEGG" id="pda:103719403"/>
<feature type="transmembrane region" description="Helical" evidence="10">
    <location>
        <begin position="16"/>
        <end position="39"/>
    </location>
</feature>
<proteinExistence type="inferred from homology"/>
<evidence type="ECO:0000313" key="12">
    <source>
        <dbReference type="RefSeq" id="XP_008806842.2"/>
    </source>
</evidence>
<keyword evidence="3 8" id="KW-0812">Transmembrane</keyword>
<dbReference type="PANTHER" id="PTHR31942">
    <property type="entry name" value="MLO-LIKE PROTEIN 1"/>
    <property type="match status" value="1"/>
</dbReference>
<feature type="transmembrane region" description="Helical" evidence="10">
    <location>
        <begin position="368"/>
        <end position="391"/>
    </location>
</feature>
<comment type="function">
    <text evidence="8">May be involved in modulation of pathogen defense and leaf cell death.</text>
</comment>
<evidence type="ECO:0000256" key="9">
    <source>
        <dbReference type="SAM" id="MobiDB-lite"/>
    </source>
</evidence>
<keyword evidence="6 8" id="KW-0472">Membrane</keyword>
<dbReference type="GeneID" id="103719403"/>
<comment type="domain">
    <text evidence="8">The C-terminus contains a calmodulin-binding domain, which binds calmodulin in a calcium-dependent fashion.</text>
</comment>
<evidence type="ECO:0000256" key="4">
    <source>
        <dbReference type="ARBA" id="ARBA00022821"/>
    </source>
</evidence>
<feature type="region of interest" description="Disordered" evidence="9">
    <location>
        <begin position="466"/>
        <end position="489"/>
    </location>
</feature>
<comment type="subcellular location">
    <subcellularLocation>
        <location evidence="1 8">Membrane</location>
        <topology evidence="1 8">Multi-pass membrane protein</topology>
    </subcellularLocation>
</comment>
<keyword evidence="7 8" id="KW-0568">Pathogenesis-related protein</keyword>
<feature type="transmembrane region" description="Helical" evidence="10">
    <location>
        <begin position="286"/>
        <end position="305"/>
    </location>
</feature>
<keyword evidence="5 8" id="KW-1133">Transmembrane helix</keyword>